<dbReference type="Pfam" id="PF13641">
    <property type="entry name" value="Glyco_tranf_2_3"/>
    <property type="match status" value="1"/>
</dbReference>
<accession>A0A543J1H1</accession>
<dbReference type="RefSeq" id="WP_229788978.1">
    <property type="nucleotide sequence ID" value="NZ_BMPV01000005.1"/>
</dbReference>
<evidence type="ECO:0000256" key="1">
    <source>
        <dbReference type="SAM" id="Coils"/>
    </source>
</evidence>
<dbReference type="Proteomes" id="UP000319213">
    <property type="component" value="Unassembled WGS sequence"/>
</dbReference>
<dbReference type="GO" id="GO:0016740">
    <property type="term" value="F:transferase activity"/>
    <property type="evidence" value="ECO:0007669"/>
    <property type="project" value="UniProtKB-KW"/>
</dbReference>
<gene>
    <name evidence="2" type="ORF">FHX40_3405</name>
</gene>
<feature type="coiled-coil region" evidence="1">
    <location>
        <begin position="1"/>
        <end position="69"/>
    </location>
</feature>
<dbReference type="Gene3D" id="3.90.550.10">
    <property type="entry name" value="Spore Coat Polysaccharide Biosynthesis Protein SpsA, Chain A"/>
    <property type="match status" value="1"/>
</dbReference>
<keyword evidence="2" id="KW-0808">Transferase</keyword>
<dbReference type="SUPFAM" id="SSF53448">
    <property type="entry name" value="Nucleotide-diphospho-sugar transferases"/>
    <property type="match status" value="1"/>
</dbReference>
<dbReference type="AlphaFoldDB" id="A0A543J1H1"/>
<keyword evidence="3" id="KW-1185">Reference proteome</keyword>
<evidence type="ECO:0000313" key="2">
    <source>
        <dbReference type="EMBL" id="TQM76660.1"/>
    </source>
</evidence>
<reference evidence="2 3" key="1">
    <citation type="submission" date="2019-06" db="EMBL/GenBank/DDBJ databases">
        <title>Sequencing the genomes of 1000 actinobacteria strains.</title>
        <authorList>
            <person name="Klenk H.-P."/>
        </authorList>
    </citation>
    <scope>NUCLEOTIDE SEQUENCE [LARGE SCALE GENOMIC DNA]</scope>
    <source>
        <strain evidence="2 3">DSM 43186</strain>
    </source>
</reference>
<protein>
    <submittedName>
        <fullName evidence="2">Glycosyl transferase family 2</fullName>
    </submittedName>
</protein>
<proteinExistence type="predicted"/>
<sequence length="684" mass="75163">MSELEATRQALAEAVAQASRAAELARLLEDHRRRLEEASRAEAEAKTRAREAEERLKLAERHLTRLAKSLAEQRYQTEVAQWKLESVRANRWLRLGGAINASGKNPARLARELRKVRAPVRRRPAPKRSDFPPEIPDLQPKQKAAVAPAAAPTVSEALADGFTVPKGPTARPYLTVACIVDRQSEALLRYEWRQVTNFGPDNWREMLDKHQPSMLLVESVRPGARQGNGGRWLEALALENRALRDLLEECKRRGVRTVFWHSGGPVSAFVPAAEYFEHVFTYSEARAREWRSALRRENVGVLPHAVQPRVHNLIPAAGGRTDEVLTLGEVPLAAMGLAEPRPKPGEAPAAPPEPIWRPLPGQDVADPIGYDELLVAYRRPALVVAAPDADPRTLAELRACGTPVLELAKPKPNQKPEPVVAEVEALLADSGRRAVQAHLAWRASVSVTPLLDPVLDAVGIPSVRGGRDVTVIAAVRDESELEHLLAQLRHQVCAPVQLVIVADGVDGALVEKAARTACSGDVVVRTTDGPQSRGAALDRALRLADGDLVAVFDPRDLYGEHYLADLVRYFDATDAEIVGKASFYAHIPQVGATLLRQPGADHRFLPEIAGPTLLGRRPVLTELGIADVTEEWDEVLMRQCRDEGIRVYSADRYSYVCRRDSSEHRLLASAELTGYVPAEPLALI</sequence>
<name>A0A543J1H1_9ACTN</name>
<keyword evidence="1" id="KW-0175">Coiled coil</keyword>
<organism evidence="2 3">
    <name type="scientific">Thermopolyspora flexuosa</name>
    <dbReference type="NCBI Taxonomy" id="103836"/>
    <lineage>
        <taxon>Bacteria</taxon>
        <taxon>Bacillati</taxon>
        <taxon>Actinomycetota</taxon>
        <taxon>Actinomycetes</taxon>
        <taxon>Streptosporangiales</taxon>
        <taxon>Streptosporangiaceae</taxon>
        <taxon>Thermopolyspora</taxon>
    </lineage>
</organism>
<dbReference type="EMBL" id="VFPQ01000001">
    <property type="protein sequence ID" value="TQM76660.1"/>
    <property type="molecule type" value="Genomic_DNA"/>
</dbReference>
<comment type="caution">
    <text evidence="2">The sequence shown here is derived from an EMBL/GenBank/DDBJ whole genome shotgun (WGS) entry which is preliminary data.</text>
</comment>
<dbReference type="InterPro" id="IPR029044">
    <property type="entry name" value="Nucleotide-diphossugar_trans"/>
</dbReference>
<evidence type="ECO:0000313" key="3">
    <source>
        <dbReference type="Proteomes" id="UP000319213"/>
    </source>
</evidence>